<gene>
    <name evidence="1" type="ORF">BECKLPF1236B_GA0070989_14772</name>
</gene>
<sequence>MSLRKSGREFEYPLTIALFHIAVVFEKGNIVSGAFHTGDQTRFVIEFDARSPHMVADTRTLDAGGKIVFDFILVSGGESTSEKGSDMLGFDSVHSGTHDVLAEGLEGSLTTKITSVAYSTCMKLQ</sequence>
<dbReference type="AlphaFoldDB" id="A0A450X7P8"/>
<accession>A0A450X7P8</accession>
<evidence type="ECO:0000313" key="1">
    <source>
        <dbReference type="EMBL" id="VFK25337.1"/>
    </source>
</evidence>
<reference evidence="1" key="1">
    <citation type="submission" date="2019-02" db="EMBL/GenBank/DDBJ databases">
        <authorList>
            <person name="Gruber-Vodicka R. H."/>
            <person name="Seah K. B. B."/>
        </authorList>
    </citation>
    <scope>NUCLEOTIDE SEQUENCE</scope>
    <source>
        <strain evidence="1">BECK_S313</strain>
    </source>
</reference>
<proteinExistence type="predicted"/>
<dbReference type="EMBL" id="CAADFK010000477">
    <property type="protein sequence ID" value="VFK25337.1"/>
    <property type="molecule type" value="Genomic_DNA"/>
</dbReference>
<protein>
    <submittedName>
        <fullName evidence="1">Uncharacterized protein</fullName>
    </submittedName>
</protein>
<organism evidence="1">
    <name type="scientific">Candidatus Kentrum sp. LPFa</name>
    <dbReference type="NCBI Taxonomy" id="2126335"/>
    <lineage>
        <taxon>Bacteria</taxon>
        <taxon>Pseudomonadati</taxon>
        <taxon>Pseudomonadota</taxon>
        <taxon>Gammaproteobacteria</taxon>
        <taxon>Candidatus Kentrum</taxon>
    </lineage>
</organism>
<name>A0A450X7P8_9GAMM</name>